<sequence>MCRRQRETGAGGACSCGRSTQRRLRWEDGGDGDATRLEAYGGLPSRRLPFCSLTLSLSNPTTWIELKCTGGRDSALMADRWRGVGVVAARRRNSWWFC</sequence>
<accession>A0A0E0L716</accession>
<dbReference type="HOGENOM" id="CLU_2337266_0_0_1"/>
<name>A0A0E0L716_ORYPU</name>
<reference evidence="1" key="2">
    <citation type="submission" date="2018-05" db="EMBL/GenBank/DDBJ databases">
        <title>OpunRS2 (Oryza punctata Reference Sequence Version 2).</title>
        <authorList>
            <person name="Zhang J."/>
            <person name="Kudrna D."/>
            <person name="Lee S."/>
            <person name="Talag J."/>
            <person name="Welchert J."/>
            <person name="Wing R.A."/>
        </authorList>
    </citation>
    <scope>NUCLEOTIDE SEQUENCE [LARGE SCALE GENOMIC DNA]</scope>
</reference>
<dbReference type="Proteomes" id="UP000026962">
    <property type="component" value="Chromosome 6"/>
</dbReference>
<reference evidence="1" key="1">
    <citation type="submission" date="2015-04" db="UniProtKB">
        <authorList>
            <consortium name="EnsemblPlants"/>
        </authorList>
    </citation>
    <scope>IDENTIFICATION</scope>
</reference>
<organism evidence="1">
    <name type="scientific">Oryza punctata</name>
    <name type="common">Red rice</name>
    <dbReference type="NCBI Taxonomy" id="4537"/>
    <lineage>
        <taxon>Eukaryota</taxon>
        <taxon>Viridiplantae</taxon>
        <taxon>Streptophyta</taxon>
        <taxon>Embryophyta</taxon>
        <taxon>Tracheophyta</taxon>
        <taxon>Spermatophyta</taxon>
        <taxon>Magnoliopsida</taxon>
        <taxon>Liliopsida</taxon>
        <taxon>Poales</taxon>
        <taxon>Poaceae</taxon>
        <taxon>BOP clade</taxon>
        <taxon>Oryzoideae</taxon>
        <taxon>Oryzeae</taxon>
        <taxon>Oryzinae</taxon>
        <taxon>Oryza</taxon>
    </lineage>
</organism>
<proteinExistence type="predicted"/>
<dbReference type="AlphaFoldDB" id="A0A0E0L716"/>
<evidence type="ECO:0000313" key="2">
    <source>
        <dbReference type="Proteomes" id="UP000026962"/>
    </source>
</evidence>
<evidence type="ECO:0000313" key="1">
    <source>
        <dbReference type="EnsemblPlants" id="OPUNC06G00960.2"/>
    </source>
</evidence>
<dbReference type="EnsemblPlants" id="OPUNC06G00960.2">
    <property type="protein sequence ID" value="OPUNC06G00960.2"/>
    <property type="gene ID" value="OPUNC06G00960"/>
</dbReference>
<dbReference type="Gramene" id="OPUNC06G00960.2">
    <property type="protein sequence ID" value="OPUNC06G00960.2"/>
    <property type="gene ID" value="OPUNC06G00960"/>
</dbReference>
<keyword evidence="2" id="KW-1185">Reference proteome</keyword>
<protein>
    <submittedName>
        <fullName evidence="1">Uncharacterized protein</fullName>
    </submittedName>
</protein>